<proteinExistence type="inferred from homology"/>
<sequence length="110" mass="11721">MIGVVFLFLTRRSVLMFIVLLRFAADRSQAGPLLQAHVQWLQQGFDDGVFALAGSLPPQAGGAILAHGLSRADLERRLQADPFVAAGVVRSEIVEVAPAKAAPGLEFLLA</sequence>
<comment type="similarity">
    <text evidence="1">Belongs to the YciI family.</text>
</comment>
<evidence type="ECO:0000313" key="3">
    <source>
        <dbReference type="EMBL" id="MEL4890215.1"/>
    </source>
</evidence>
<evidence type="ECO:0000256" key="1">
    <source>
        <dbReference type="ARBA" id="ARBA00007689"/>
    </source>
</evidence>
<dbReference type="RefSeq" id="WP_342072181.1">
    <property type="nucleotide sequence ID" value="NZ_JAQJCQ010000001.1"/>
</dbReference>
<keyword evidence="4" id="KW-1185">Reference proteome</keyword>
<organism evidence="3 4">
    <name type="scientific">Xanthomonas protegens</name>
    <dbReference type="NCBI Taxonomy" id="3380705"/>
    <lineage>
        <taxon>Bacteria</taxon>
        <taxon>Pseudomonadati</taxon>
        <taxon>Pseudomonadota</taxon>
        <taxon>Gammaproteobacteria</taxon>
        <taxon>Lysobacterales</taxon>
        <taxon>Lysobacteraceae</taxon>
        <taxon>Xanthomonas</taxon>
    </lineage>
</organism>
<evidence type="ECO:0000259" key="2">
    <source>
        <dbReference type="Pfam" id="PF03795"/>
    </source>
</evidence>
<protein>
    <submittedName>
        <fullName evidence="3">YciI family protein</fullName>
    </submittedName>
</protein>
<dbReference type="InterPro" id="IPR011008">
    <property type="entry name" value="Dimeric_a/b-barrel"/>
</dbReference>
<dbReference type="PANTHER" id="PTHR37828:SF1">
    <property type="entry name" value="YCII-RELATED DOMAIN-CONTAINING PROTEIN"/>
    <property type="match status" value="1"/>
</dbReference>
<gene>
    <name evidence="3" type="ORF">PIQ37_02195</name>
</gene>
<dbReference type="InterPro" id="IPR005545">
    <property type="entry name" value="YCII"/>
</dbReference>
<feature type="domain" description="YCII-related" evidence="2">
    <location>
        <begin position="16"/>
        <end position="94"/>
    </location>
</feature>
<name>A0ABU9L7E0_9XANT</name>
<dbReference type="Pfam" id="PF03795">
    <property type="entry name" value="YCII"/>
    <property type="match status" value="1"/>
</dbReference>
<dbReference type="SUPFAM" id="SSF54909">
    <property type="entry name" value="Dimeric alpha+beta barrel"/>
    <property type="match status" value="1"/>
</dbReference>
<dbReference type="Gene3D" id="3.30.70.1060">
    <property type="entry name" value="Dimeric alpha+beta barrel"/>
    <property type="match status" value="1"/>
</dbReference>
<accession>A0ABU9L7E0</accession>
<dbReference type="Proteomes" id="UP001486626">
    <property type="component" value="Unassembled WGS sequence"/>
</dbReference>
<dbReference type="PANTHER" id="PTHR37828">
    <property type="entry name" value="GSR2449 PROTEIN"/>
    <property type="match status" value="1"/>
</dbReference>
<evidence type="ECO:0000313" key="4">
    <source>
        <dbReference type="Proteomes" id="UP001486626"/>
    </source>
</evidence>
<reference evidence="3 4" key="1">
    <citation type="journal article" date="2024" name="FEMS Microbiol. Lett.">
        <title>Xanthomonas protegens sp. nov., a novel rice seed-associated bacterium, provides in vivo protection against X. oryzae pv. oryzae, the bacterial leaf blight pathogen.</title>
        <authorList>
            <person name="Rana R."/>
            <person name="Sharma A."/>
            <person name="Madhavan V.N."/>
            <person name="Korpole S."/>
            <person name="Sonti R.V."/>
            <person name="Patel H.K."/>
            <person name="Patil P.B."/>
        </authorList>
    </citation>
    <scope>NUCLEOTIDE SEQUENCE [LARGE SCALE GENOMIC DNA]</scope>
    <source>
        <strain evidence="3 4">PPL118</strain>
    </source>
</reference>
<dbReference type="EMBL" id="JAQJCQ010000001">
    <property type="protein sequence ID" value="MEL4890215.1"/>
    <property type="molecule type" value="Genomic_DNA"/>
</dbReference>
<comment type="caution">
    <text evidence="3">The sequence shown here is derived from an EMBL/GenBank/DDBJ whole genome shotgun (WGS) entry which is preliminary data.</text>
</comment>